<evidence type="ECO:0000313" key="6">
    <source>
        <dbReference type="Proteomes" id="UP000646365"/>
    </source>
</evidence>
<dbReference type="PANTHER" id="PTHR30203">
    <property type="entry name" value="OUTER MEMBRANE CATION EFFLUX PROTEIN"/>
    <property type="match status" value="1"/>
</dbReference>
<organism evidence="5 6">
    <name type="scientific">Aliidongia dinghuensis</name>
    <dbReference type="NCBI Taxonomy" id="1867774"/>
    <lineage>
        <taxon>Bacteria</taxon>
        <taxon>Pseudomonadati</taxon>
        <taxon>Pseudomonadota</taxon>
        <taxon>Alphaproteobacteria</taxon>
        <taxon>Rhodospirillales</taxon>
        <taxon>Dongiaceae</taxon>
        <taxon>Aliidongia</taxon>
    </lineage>
</organism>
<feature type="coiled-coil region" evidence="3">
    <location>
        <begin position="64"/>
        <end position="98"/>
    </location>
</feature>
<dbReference type="Proteomes" id="UP000646365">
    <property type="component" value="Unassembled WGS sequence"/>
</dbReference>
<name>A0A8J2YZZ6_9PROT</name>
<evidence type="ECO:0000256" key="1">
    <source>
        <dbReference type="ARBA" id="ARBA00007613"/>
    </source>
</evidence>
<dbReference type="RefSeq" id="WP_189051170.1">
    <property type="nucleotide sequence ID" value="NZ_BMJQ01000016.1"/>
</dbReference>
<dbReference type="Gene3D" id="2.20.200.10">
    <property type="entry name" value="Outer membrane efflux proteins (OEP)"/>
    <property type="match status" value="1"/>
</dbReference>
<comment type="subcellular location">
    <subcellularLocation>
        <location evidence="2">Cell membrane</location>
        <topology evidence="2">Lipid-anchor</topology>
    </subcellularLocation>
</comment>
<dbReference type="InterPro" id="IPR010131">
    <property type="entry name" value="MdtP/NodT-like"/>
</dbReference>
<keyword evidence="2" id="KW-0812">Transmembrane</keyword>
<protein>
    <submittedName>
        <fullName evidence="5">RND transporter</fullName>
    </submittedName>
</protein>
<comment type="caution">
    <text evidence="5">The sequence shown here is derived from an EMBL/GenBank/DDBJ whole genome shotgun (WGS) entry which is preliminary data.</text>
</comment>
<evidence type="ECO:0000313" key="5">
    <source>
        <dbReference type="EMBL" id="GGF39888.1"/>
    </source>
</evidence>
<dbReference type="PANTHER" id="PTHR30203:SF33">
    <property type="entry name" value="BLR4455 PROTEIN"/>
    <property type="match status" value="1"/>
</dbReference>
<dbReference type="InterPro" id="IPR003423">
    <property type="entry name" value="OMP_efflux"/>
</dbReference>
<keyword evidence="2" id="KW-1134">Transmembrane beta strand</keyword>
<reference evidence="5" key="2">
    <citation type="submission" date="2020-09" db="EMBL/GenBank/DDBJ databases">
        <authorList>
            <person name="Sun Q."/>
            <person name="Zhou Y."/>
        </authorList>
    </citation>
    <scope>NUCLEOTIDE SEQUENCE</scope>
    <source>
        <strain evidence="5">CGMCC 1.15725</strain>
    </source>
</reference>
<reference evidence="5" key="1">
    <citation type="journal article" date="2014" name="Int. J. Syst. Evol. Microbiol.">
        <title>Complete genome sequence of Corynebacterium casei LMG S-19264T (=DSM 44701T), isolated from a smear-ripened cheese.</title>
        <authorList>
            <consortium name="US DOE Joint Genome Institute (JGI-PGF)"/>
            <person name="Walter F."/>
            <person name="Albersmeier A."/>
            <person name="Kalinowski J."/>
            <person name="Ruckert C."/>
        </authorList>
    </citation>
    <scope>NUCLEOTIDE SEQUENCE</scope>
    <source>
        <strain evidence="5">CGMCC 1.15725</strain>
    </source>
</reference>
<keyword evidence="2" id="KW-0472">Membrane</keyword>
<dbReference type="GO" id="GO:0005886">
    <property type="term" value="C:plasma membrane"/>
    <property type="evidence" value="ECO:0007669"/>
    <property type="project" value="UniProtKB-SubCell"/>
</dbReference>
<keyword evidence="6" id="KW-1185">Reference proteome</keyword>
<dbReference type="GO" id="GO:0015562">
    <property type="term" value="F:efflux transmembrane transporter activity"/>
    <property type="evidence" value="ECO:0007669"/>
    <property type="project" value="InterPro"/>
</dbReference>
<gene>
    <name evidence="5" type="ORF">GCM10011611_52860</name>
</gene>
<evidence type="ECO:0000256" key="4">
    <source>
        <dbReference type="SAM" id="MobiDB-lite"/>
    </source>
</evidence>
<keyword evidence="2" id="KW-0564">Palmitate</keyword>
<dbReference type="PROSITE" id="PS51257">
    <property type="entry name" value="PROKAR_LIPOPROTEIN"/>
    <property type="match status" value="1"/>
</dbReference>
<evidence type="ECO:0000256" key="2">
    <source>
        <dbReference type="RuleBase" id="RU362097"/>
    </source>
</evidence>
<comment type="similarity">
    <text evidence="1 2">Belongs to the outer membrane factor (OMF) (TC 1.B.17) family.</text>
</comment>
<dbReference type="SUPFAM" id="SSF56954">
    <property type="entry name" value="Outer membrane efflux proteins (OEP)"/>
    <property type="match status" value="1"/>
</dbReference>
<accession>A0A8J2YZZ6</accession>
<dbReference type="NCBIfam" id="TIGR01845">
    <property type="entry name" value="outer_NodT"/>
    <property type="match status" value="1"/>
</dbReference>
<keyword evidence="3" id="KW-0175">Coiled coil</keyword>
<proteinExistence type="inferred from homology"/>
<dbReference type="AlphaFoldDB" id="A0A8J2YZZ6"/>
<dbReference type="Gene3D" id="1.20.1600.10">
    <property type="entry name" value="Outer membrane efflux proteins (OEP)"/>
    <property type="match status" value="1"/>
</dbReference>
<feature type="compositionally biased region" description="Low complexity" evidence="4">
    <location>
        <begin position="112"/>
        <end position="122"/>
    </location>
</feature>
<sequence length="474" mass="50523">MKQHVSLVVVALVAGCTVGPDYKRPDAPTAAAFKEAPPEGWKLSQPIDSLPKGAWWTIYHDPTLDQLESQVALSNQNIKSFEAQYRQAQAIVDEARSQEWPTIGLTADATRSRSSSGSSSSSAVNHRARTQFTGEATASWDLDLWGKIRRQVESDVAASQVSAADLANATLSAEETLANDYFQLRFQDALTQLLTDTVKADEEALRITQNQYAAGTTAPSDVAQAETVLAAARAELIAAGIQRQSFEHAIAVLTGQPPAALTIPPGTLANEVPNVPAGLPSTLLERRPDIASAERTMAEENALIGVAVAAYYPDVSLSGDYGFIGGNPLGKLFRAANRVWSLGANASETLFDAGERGAAVKAAEATYDKSVADYRQTVLTAFQQVEDELSSLRILEKQAAAEAEAVRAAQRSLDIALNEYRAGTVAYTTVVTAQTALLSDQQSELQVRESRMVASATLVAALGGGWSTDELAKK</sequence>
<dbReference type="Pfam" id="PF02321">
    <property type="entry name" value="OEP"/>
    <property type="match status" value="2"/>
</dbReference>
<evidence type="ECO:0000256" key="3">
    <source>
        <dbReference type="SAM" id="Coils"/>
    </source>
</evidence>
<keyword evidence="2" id="KW-0449">Lipoprotein</keyword>
<feature type="region of interest" description="Disordered" evidence="4">
    <location>
        <begin position="105"/>
        <end position="127"/>
    </location>
</feature>
<dbReference type="EMBL" id="BMJQ01000016">
    <property type="protein sequence ID" value="GGF39888.1"/>
    <property type="molecule type" value="Genomic_DNA"/>
</dbReference>